<evidence type="ECO:0000313" key="3">
    <source>
        <dbReference type="Proteomes" id="UP000248616"/>
    </source>
</evidence>
<dbReference type="CDD" id="cd04301">
    <property type="entry name" value="NAT_SF"/>
    <property type="match status" value="1"/>
</dbReference>
<dbReference type="OrthoDB" id="4016818at2"/>
<evidence type="ECO:0000313" key="2">
    <source>
        <dbReference type="EMBL" id="PZV39436.1"/>
    </source>
</evidence>
<gene>
    <name evidence="2" type="ORF">B5V02_05530</name>
</gene>
<dbReference type="EMBL" id="MZXV01000013">
    <property type="protein sequence ID" value="PZV39436.1"/>
    <property type="molecule type" value="Genomic_DNA"/>
</dbReference>
<keyword evidence="2" id="KW-0808">Transferase</keyword>
<organism evidence="2 3">
    <name type="scientific">Mesorhizobium kowhaii</name>
    <dbReference type="NCBI Taxonomy" id="1300272"/>
    <lineage>
        <taxon>Bacteria</taxon>
        <taxon>Pseudomonadati</taxon>
        <taxon>Pseudomonadota</taxon>
        <taxon>Alphaproteobacteria</taxon>
        <taxon>Hyphomicrobiales</taxon>
        <taxon>Phyllobacteriaceae</taxon>
        <taxon>Mesorhizobium</taxon>
    </lineage>
</organism>
<sequence length="158" mass="16992">MDYLVNLSLPTPDPELDARIRGAAVTIRRALAPELELVTGWVRQTFSPGWSSETTVAFSRQPVSCFLATREGRLVGFAVYDAIARGFFGPTGVDEAARGAGIGHALLLATLLDMRVMGYGYAIIGDVGPSEFYERTVGARQIPDSEPGVYAGLLKNLD</sequence>
<dbReference type="GO" id="GO:0016747">
    <property type="term" value="F:acyltransferase activity, transferring groups other than amino-acyl groups"/>
    <property type="evidence" value="ECO:0007669"/>
    <property type="project" value="InterPro"/>
</dbReference>
<keyword evidence="3" id="KW-1185">Reference proteome</keyword>
<dbReference type="InterPro" id="IPR000182">
    <property type="entry name" value="GNAT_dom"/>
</dbReference>
<name>A0A2W7E8C8_9HYPH</name>
<dbReference type="SUPFAM" id="SSF55729">
    <property type="entry name" value="Acyl-CoA N-acyltransferases (Nat)"/>
    <property type="match status" value="1"/>
</dbReference>
<dbReference type="Proteomes" id="UP000248616">
    <property type="component" value="Unassembled WGS sequence"/>
</dbReference>
<feature type="domain" description="N-acetyltransferase" evidence="1">
    <location>
        <begin position="25"/>
        <end position="158"/>
    </location>
</feature>
<comment type="caution">
    <text evidence="2">The sequence shown here is derived from an EMBL/GenBank/DDBJ whole genome shotgun (WGS) entry which is preliminary data.</text>
</comment>
<evidence type="ECO:0000259" key="1">
    <source>
        <dbReference type="PROSITE" id="PS51186"/>
    </source>
</evidence>
<dbReference type="InterPro" id="IPR016181">
    <property type="entry name" value="Acyl_CoA_acyltransferase"/>
</dbReference>
<dbReference type="Gene3D" id="3.40.630.30">
    <property type="match status" value="1"/>
</dbReference>
<protein>
    <submittedName>
        <fullName evidence="2">GNAT family N-acetyltransferase</fullName>
    </submittedName>
</protein>
<dbReference type="RefSeq" id="WP_111543183.1">
    <property type="nucleotide sequence ID" value="NZ_MZXV01000013.1"/>
</dbReference>
<dbReference type="Pfam" id="PF00583">
    <property type="entry name" value="Acetyltransf_1"/>
    <property type="match status" value="1"/>
</dbReference>
<dbReference type="PROSITE" id="PS51186">
    <property type="entry name" value="GNAT"/>
    <property type="match status" value="1"/>
</dbReference>
<reference evidence="3" key="1">
    <citation type="submission" date="2017-03" db="EMBL/GenBank/DDBJ databases">
        <authorList>
            <person name="Safronova V.I."/>
            <person name="Sazanova A.L."/>
            <person name="Chirak E.R."/>
        </authorList>
    </citation>
    <scope>NUCLEOTIDE SEQUENCE [LARGE SCALE GENOMIC DNA]</scope>
    <source>
        <strain evidence="3">Ach-343</strain>
    </source>
</reference>
<dbReference type="AlphaFoldDB" id="A0A2W7E8C8"/>
<accession>A0A2W7E8C8</accession>
<proteinExistence type="predicted"/>